<accession>A0A0C3Q614</accession>
<dbReference type="HOGENOM" id="CLU_033082_2_0_1"/>
<dbReference type="Proteomes" id="UP000054248">
    <property type="component" value="Unassembled WGS sequence"/>
</dbReference>
<dbReference type="EMBL" id="KN823272">
    <property type="protein sequence ID" value="KIO18639.1"/>
    <property type="molecule type" value="Genomic_DNA"/>
</dbReference>
<evidence type="ECO:0000313" key="2">
    <source>
        <dbReference type="EMBL" id="KIO18639.1"/>
    </source>
</evidence>
<gene>
    <name evidence="2" type="ORF">M407DRAFT_31715</name>
</gene>
<keyword evidence="3" id="KW-1185">Reference proteome</keyword>
<dbReference type="InterPro" id="IPR000210">
    <property type="entry name" value="BTB/POZ_dom"/>
</dbReference>
<organism evidence="2 3">
    <name type="scientific">Tulasnella calospora MUT 4182</name>
    <dbReference type="NCBI Taxonomy" id="1051891"/>
    <lineage>
        <taxon>Eukaryota</taxon>
        <taxon>Fungi</taxon>
        <taxon>Dikarya</taxon>
        <taxon>Basidiomycota</taxon>
        <taxon>Agaricomycotina</taxon>
        <taxon>Agaricomycetes</taxon>
        <taxon>Cantharellales</taxon>
        <taxon>Tulasnellaceae</taxon>
        <taxon>Tulasnella</taxon>
    </lineage>
</organism>
<evidence type="ECO:0000259" key="1">
    <source>
        <dbReference type="SMART" id="SM00225"/>
    </source>
</evidence>
<dbReference type="OrthoDB" id="3027208at2759"/>
<dbReference type="Gene3D" id="3.30.710.10">
    <property type="entry name" value="Potassium Channel Kv1.1, Chain A"/>
    <property type="match status" value="1"/>
</dbReference>
<name>A0A0C3Q614_9AGAM</name>
<evidence type="ECO:0000313" key="3">
    <source>
        <dbReference type="Proteomes" id="UP000054248"/>
    </source>
</evidence>
<protein>
    <recommendedName>
        <fullName evidence="1">BTB domain-containing protein</fullName>
    </recommendedName>
</protein>
<feature type="domain" description="BTB" evidence="1">
    <location>
        <begin position="44"/>
        <end position="154"/>
    </location>
</feature>
<sequence length="338" mass="38356">MESDSELDYLAGVTSEFKTKDTRIPVTIGGARYRQDPDHWYDDGNVILIAGETAFRFFKSILSKRSQVMKDMLDLSQRTTINRTHFEGVPAVQLDDNPRYFSLLLDAILPRDSANHPISEKLGPGSLIGVARIAKKYQVNDVVARAGSILENILPTKQQPGKKIFAWTGSYAIPRCVHIINWARFCGLPQFLPLPLYFLATNEWDFESEDGDIETLKVFHRLSPQDQLRIHRGRVNLQALMAQIGIPEWRKECRNHGCGMGQYGPRWKSSTGTRRRTLFLHPLEELENRESGYMFHDLCSGCSEAFAVSNRAMKNQVLDELDSCFDLDDEESKLGGCP</sequence>
<dbReference type="SMART" id="SM00225">
    <property type="entry name" value="BTB"/>
    <property type="match status" value="1"/>
</dbReference>
<dbReference type="InterPro" id="IPR011333">
    <property type="entry name" value="SKP1/BTB/POZ_sf"/>
</dbReference>
<reference evidence="2 3" key="1">
    <citation type="submission" date="2014-04" db="EMBL/GenBank/DDBJ databases">
        <authorList>
            <consortium name="DOE Joint Genome Institute"/>
            <person name="Kuo A."/>
            <person name="Girlanda M."/>
            <person name="Perotto S."/>
            <person name="Kohler A."/>
            <person name="Nagy L.G."/>
            <person name="Floudas D."/>
            <person name="Copeland A."/>
            <person name="Barry K.W."/>
            <person name="Cichocki N."/>
            <person name="Veneault-Fourrey C."/>
            <person name="LaButti K."/>
            <person name="Lindquist E.A."/>
            <person name="Lipzen A."/>
            <person name="Lundell T."/>
            <person name="Morin E."/>
            <person name="Murat C."/>
            <person name="Sun H."/>
            <person name="Tunlid A."/>
            <person name="Henrissat B."/>
            <person name="Grigoriev I.V."/>
            <person name="Hibbett D.S."/>
            <person name="Martin F."/>
            <person name="Nordberg H.P."/>
            <person name="Cantor M.N."/>
            <person name="Hua S.X."/>
        </authorList>
    </citation>
    <scope>NUCLEOTIDE SEQUENCE [LARGE SCALE GENOMIC DNA]</scope>
    <source>
        <strain evidence="2 3">MUT 4182</strain>
    </source>
</reference>
<reference evidence="3" key="2">
    <citation type="submission" date="2015-01" db="EMBL/GenBank/DDBJ databases">
        <title>Evolutionary Origins and Diversification of the Mycorrhizal Mutualists.</title>
        <authorList>
            <consortium name="DOE Joint Genome Institute"/>
            <consortium name="Mycorrhizal Genomics Consortium"/>
            <person name="Kohler A."/>
            <person name="Kuo A."/>
            <person name="Nagy L.G."/>
            <person name="Floudas D."/>
            <person name="Copeland A."/>
            <person name="Barry K.W."/>
            <person name="Cichocki N."/>
            <person name="Veneault-Fourrey C."/>
            <person name="LaButti K."/>
            <person name="Lindquist E.A."/>
            <person name="Lipzen A."/>
            <person name="Lundell T."/>
            <person name="Morin E."/>
            <person name="Murat C."/>
            <person name="Riley R."/>
            <person name="Ohm R."/>
            <person name="Sun H."/>
            <person name="Tunlid A."/>
            <person name="Henrissat B."/>
            <person name="Grigoriev I.V."/>
            <person name="Hibbett D.S."/>
            <person name="Martin F."/>
        </authorList>
    </citation>
    <scope>NUCLEOTIDE SEQUENCE [LARGE SCALE GENOMIC DNA]</scope>
    <source>
        <strain evidence="3">MUT 4182</strain>
    </source>
</reference>
<proteinExistence type="predicted"/>
<dbReference type="AlphaFoldDB" id="A0A0C3Q614"/>
<dbReference type="STRING" id="1051891.A0A0C3Q614"/>